<dbReference type="Gene3D" id="2.60.40.10">
    <property type="entry name" value="Immunoglobulins"/>
    <property type="match status" value="1"/>
</dbReference>
<accession>C6XT39</accession>
<proteinExistence type="predicted"/>
<name>C6XT39_PEDHD</name>
<evidence type="ECO:0000256" key="1">
    <source>
        <dbReference type="SAM" id="Phobius"/>
    </source>
</evidence>
<dbReference type="HOGENOM" id="CLU_014787_0_0_10"/>
<evidence type="ECO:0000313" key="4">
    <source>
        <dbReference type="EMBL" id="ACU03600.1"/>
    </source>
</evidence>
<dbReference type="Pfam" id="PF13004">
    <property type="entry name" value="BACON"/>
    <property type="match status" value="1"/>
</dbReference>
<keyword evidence="5" id="KW-1185">Reference proteome</keyword>
<evidence type="ECO:0000313" key="5">
    <source>
        <dbReference type="Proteomes" id="UP000000852"/>
    </source>
</evidence>
<dbReference type="AlphaFoldDB" id="C6XT39"/>
<feature type="transmembrane region" description="Helical" evidence="1">
    <location>
        <begin position="12"/>
        <end position="29"/>
    </location>
</feature>
<dbReference type="InterPro" id="IPR013783">
    <property type="entry name" value="Ig-like_fold"/>
</dbReference>
<dbReference type="Proteomes" id="UP000000852">
    <property type="component" value="Chromosome"/>
</dbReference>
<keyword evidence="1" id="KW-1133">Transmembrane helix</keyword>
<feature type="domain" description="DUF5689" evidence="3">
    <location>
        <begin position="238"/>
        <end position="443"/>
    </location>
</feature>
<feature type="domain" description="BACON" evidence="2">
    <location>
        <begin position="70"/>
        <end position="123"/>
    </location>
</feature>
<dbReference type="RefSeq" id="WP_012781544.1">
    <property type="nucleotide sequence ID" value="NC_013061.1"/>
</dbReference>
<dbReference type="KEGG" id="phe:Phep_1386"/>
<dbReference type="InterPro" id="IPR024361">
    <property type="entry name" value="BACON"/>
</dbReference>
<organism evidence="4 5">
    <name type="scientific">Pedobacter heparinus (strain ATCC 13125 / DSM 2366 / CIP 104194 / JCM 7457 / NBRC 12017 / NCIMB 9290 / NRRL B-14731 / HIM 762-3)</name>
    <dbReference type="NCBI Taxonomy" id="485917"/>
    <lineage>
        <taxon>Bacteria</taxon>
        <taxon>Pseudomonadati</taxon>
        <taxon>Bacteroidota</taxon>
        <taxon>Sphingobacteriia</taxon>
        <taxon>Sphingobacteriales</taxon>
        <taxon>Sphingobacteriaceae</taxon>
        <taxon>Pedobacter</taxon>
    </lineage>
</organism>
<dbReference type="eggNOG" id="ENOG5033R9K">
    <property type="taxonomic scope" value="Bacteria"/>
</dbReference>
<gene>
    <name evidence="4" type="ordered locus">Phep_1386</name>
</gene>
<reference evidence="4 5" key="1">
    <citation type="journal article" date="2009" name="Stand. Genomic Sci.">
        <title>Complete genome sequence of Pedobacter heparinus type strain (HIM 762-3).</title>
        <authorList>
            <person name="Han C."/>
            <person name="Spring S."/>
            <person name="Lapidus A."/>
            <person name="Del Rio T.G."/>
            <person name="Tice H."/>
            <person name="Copeland A."/>
            <person name="Cheng J.F."/>
            <person name="Lucas S."/>
            <person name="Chen F."/>
            <person name="Nolan M."/>
            <person name="Bruce D."/>
            <person name="Goodwin L."/>
            <person name="Pitluck S."/>
            <person name="Ivanova N."/>
            <person name="Mavromatis K."/>
            <person name="Mikhailova N."/>
            <person name="Pati A."/>
            <person name="Chen A."/>
            <person name="Palaniappan K."/>
            <person name="Land M."/>
            <person name="Hauser L."/>
            <person name="Chang Y.J."/>
            <person name="Jeffries C.C."/>
            <person name="Saunders E."/>
            <person name="Chertkov O."/>
            <person name="Brettin T."/>
            <person name="Goker M."/>
            <person name="Rohde M."/>
            <person name="Bristow J."/>
            <person name="Eisen J.A."/>
            <person name="Markowitz V."/>
            <person name="Hugenholtz P."/>
            <person name="Kyrpides N.C."/>
            <person name="Klenk H.P."/>
            <person name="Detter J.C."/>
        </authorList>
    </citation>
    <scope>NUCLEOTIDE SEQUENCE [LARGE SCALE GENOMIC DNA]</scope>
    <source>
        <strain evidence="5">ATCC 13125 / DSM 2366 / CIP 104194 / JCM 7457 / NBRC 12017 / NCIMB 9290 / NRRL B-14731 / HIM 762-3</strain>
    </source>
</reference>
<keyword evidence="1" id="KW-0812">Transmembrane</keyword>
<dbReference type="Pfam" id="PF18942">
    <property type="entry name" value="DUF5689"/>
    <property type="match status" value="1"/>
</dbReference>
<sequence length="692" mass="75420">MKVISLYKAIKATISFVLLAILFSAVFYGCKKDDTEFKTSLSIDRRIVRVADTAASTRILVYADGNWNLQIKGDASWVKLDRESGSGKGEFQATVQSNTGNLPRSVTIVVTADHKTDTISLQQRGLVPAINITDANANGIANGGVMKTAIVTNVPFNLMQHAEIYDVAGGTGWISNMDIKGTNLVFTLGQNTSDQPRQAVLRLSYLDALGTLTKDSIVVKQNPKGGYDNALLKDFAYVKTALAAGPITEDIYIEGVIVSDKGNPNMGQNANSATNKHVVDKNENSITSYIQSLDGKSGFRIRAKTGGDNIFGRNEIVRLWLKGVTLKKETNPARVTLDQVQSINVMSKVASSGPVLPREMYMKDLTDEDVYTYVKLKQVEVSIPNGSFFNINEGYILRTDEYPLNIRDIDGNSMYMLTNIDVPYRRDGNHVPEGSGNIGGIVVHEELPRYGGNIGKYSIRHVTREDIDLRQDRNDGFSNVLVEWSRFKTENAVGPTAAKNPLTPDIGTGTLTQSLKSPLDFTAPNGIITTSDFNGLLIESTTVKGIIGNGAWYCNKWWDDAKNTGAWWLITTSTTGITKPISMQIEGTSNIGGPTNFIAEWSATGTDSGTWNLLSEYTLQDQVDYTNTLLTQVPGCKGLNFQFPLAASGLTNLYIRLRVKNKTVGNSTSPSGGTLAATGITRLGHVSIKYNK</sequence>
<dbReference type="OrthoDB" id="723980at2"/>
<dbReference type="CDD" id="cd14948">
    <property type="entry name" value="BACON"/>
    <property type="match status" value="1"/>
</dbReference>
<keyword evidence="1" id="KW-0472">Membrane</keyword>
<dbReference type="STRING" id="485917.Phep_1386"/>
<protein>
    <recommendedName>
        <fullName evidence="6">BACON domain-containing protein</fullName>
    </recommendedName>
</protein>
<evidence type="ECO:0008006" key="6">
    <source>
        <dbReference type="Google" id="ProtNLM"/>
    </source>
</evidence>
<dbReference type="PROSITE" id="PS51257">
    <property type="entry name" value="PROKAR_LIPOPROTEIN"/>
    <property type="match status" value="1"/>
</dbReference>
<dbReference type="InterPro" id="IPR043744">
    <property type="entry name" value="DUF5689"/>
</dbReference>
<dbReference type="EMBL" id="CP001681">
    <property type="protein sequence ID" value="ACU03600.1"/>
    <property type="molecule type" value="Genomic_DNA"/>
</dbReference>
<evidence type="ECO:0000259" key="3">
    <source>
        <dbReference type="Pfam" id="PF18942"/>
    </source>
</evidence>
<evidence type="ECO:0000259" key="2">
    <source>
        <dbReference type="Pfam" id="PF13004"/>
    </source>
</evidence>